<dbReference type="AlphaFoldDB" id="A0A5D2L3B8"/>
<dbReference type="Proteomes" id="UP000322667">
    <property type="component" value="Chromosome D05"/>
</dbReference>
<evidence type="ECO:0000313" key="2">
    <source>
        <dbReference type="Proteomes" id="UP000322667"/>
    </source>
</evidence>
<gene>
    <name evidence="1" type="ORF">ES332_D05G339300v1</name>
</gene>
<dbReference type="EMBL" id="CM017627">
    <property type="protein sequence ID" value="TYH73584.1"/>
    <property type="molecule type" value="Genomic_DNA"/>
</dbReference>
<protein>
    <recommendedName>
        <fullName evidence="3">Reverse transcriptase zinc-binding domain-containing protein</fullName>
    </recommendedName>
</protein>
<keyword evidence="2" id="KW-1185">Reference proteome</keyword>
<sequence>MRKLEFRLKQEVEMILDLEELLWKQKSCCNWITEGDRNTKYFHSQTMKRRRTNRIEALKLTNGEWSFEEEVLNVEAASFFKNLYTNDGPVNGKLSCANFFPLLTKNELQSLCLDVIELEVKNALDGMSPLKSPGVHGLHEKFFQSQWAIIGSSVHCVVWKDLRDSIFWRLGDGRTVWFWSAHWIRELGPLVNYSVNQTPTFKDATVYAMVSLNGDCNWEYFVRDLPREVLRYIAGIIPPRDDAGANQIGWKLMENGKCTMSSGYSKVAQDVWSIQDHTWKIIWKLDVPQRIRQFLWLLLHNRILAYARIVTMAKNQKDKQNSDRICWQPAPEEWCKLNAGGTKHLTTGRAAAGGLIRDNRGK</sequence>
<name>A0A5D2L3B8_GOSTO</name>
<proteinExistence type="predicted"/>
<evidence type="ECO:0008006" key="3">
    <source>
        <dbReference type="Google" id="ProtNLM"/>
    </source>
</evidence>
<accession>A0A5D2L3B8</accession>
<evidence type="ECO:0000313" key="1">
    <source>
        <dbReference type="EMBL" id="TYH73584.1"/>
    </source>
</evidence>
<reference evidence="1 2" key="1">
    <citation type="submission" date="2019-07" db="EMBL/GenBank/DDBJ databases">
        <title>WGS assembly of Gossypium tomentosum.</title>
        <authorList>
            <person name="Chen Z.J."/>
            <person name="Sreedasyam A."/>
            <person name="Ando A."/>
            <person name="Song Q."/>
            <person name="De L."/>
            <person name="Hulse-Kemp A."/>
            <person name="Ding M."/>
            <person name="Ye W."/>
            <person name="Kirkbride R."/>
            <person name="Jenkins J."/>
            <person name="Plott C."/>
            <person name="Lovell J."/>
            <person name="Lin Y.-M."/>
            <person name="Vaughn R."/>
            <person name="Liu B."/>
            <person name="Li W."/>
            <person name="Simpson S."/>
            <person name="Scheffler B."/>
            <person name="Saski C."/>
            <person name="Grover C."/>
            <person name="Hu G."/>
            <person name="Conover J."/>
            <person name="Carlson J."/>
            <person name="Shu S."/>
            <person name="Boston L."/>
            <person name="Williams M."/>
            <person name="Peterson D."/>
            <person name="Mcgee K."/>
            <person name="Jones D."/>
            <person name="Wendel J."/>
            <person name="Stelly D."/>
            <person name="Grimwood J."/>
            <person name="Schmutz J."/>
        </authorList>
    </citation>
    <scope>NUCLEOTIDE SEQUENCE [LARGE SCALE GENOMIC DNA]</scope>
    <source>
        <strain evidence="1">7179.01</strain>
    </source>
</reference>
<organism evidence="1 2">
    <name type="scientific">Gossypium tomentosum</name>
    <name type="common">Hawaiian cotton</name>
    <name type="synonym">Gossypium sandvicense</name>
    <dbReference type="NCBI Taxonomy" id="34277"/>
    <lineage>
        <taxon>Eukaryota</taxon>
        <taxon>Viridiplantae</taxon>
        <taxon>Streptophyta</taxon>
        <taxon>Embryophyta</taxon>
        <taxon>Tracheophyta</taxon>
        <taxon>Spermatophyta</taxon>
        <taxon>Magnoliopsida</taxon>
        <taxon>eudicotyledons</taxon>
        <taxon>Gunneridae</taxon>
        <taxon>Pentapetalae</taxon>
        <taxon>rosids</taxon>
        <taxon>malvids</taxon>
        <taxon>Malvales</taxon>
        <taxon>Malvaceae</taxon>
        <taxon>Malvoideae</taxon>
        <taxon>Gossypium</taxon>
    </lineage>
</organism>